<comment type="subunit">
    <text evidence="6">Associates with 90S and pre-40S pre-ribosomal particles.</text>
</comment>
<dbReference type="PANTHER" id="PTHR21738:SF0">
    <property type="entry name" value="RIBOSOMAL RNA PROCESSING PROTEIN 36 HOMOLOG"/>
    <property type="match status" value="1"/>
</dbReference>
<gene>
    <name evidence="9" type="ORF">MNEG_9905</name>
</gene>
<dbReference type="PANTHER" id="PTHR21738">
    <property type="entry name" value="RIBOSOMAL RNA PROCESSING PROTEIN 36 HOMOLOG"/>
    <property type="match status" value="1"/>
</dbReference>
<evidence type="ECO:0000256" key="8">
    <source>
        <dbReference type="SAM" id="MobiDB-lite"/>
    </source>
</evidence>
<keyword evidence="10" id="KW-1185">Reference proteome</keyword>
<dbReference type="STRING" id="145388.A0A0D2JEV9"/>
<evidence type="ECO:0000256" key="6">
    <source>
        <dbReference type="RuleBase" id="RU368027"/>
    </source>
</evidence>
<protein>
    <recommendedName>
        <fullName evidence="6">rRNA biogenesis protein RRP36</fullName>
    </recommendedName>
</protein>
<dbReference type="GO" id="GO:0030686">
    <property type="term" value="C:90S preribosome"/>
    <property type="evidence" value="ECO:0007669"/>
    <property type="project" value="TreeGrafter"/>
</dbReference>
<feature type="region of interest" description="Disordered" evidence="8">
    <location>
        <begin position="90"/>
        <end position="156"/>
    </location>
</feature>
<feature type="region of interest" description="Disordered" evidence="8">
    <location>
        <begin position="262"/>
        <end position="292"/>
    </location>
</feature>
<feature type="region of interest" description="Disordered" evidence="8">
    <location>
        <begin position="1"/>
        <end position="72"/>
    </location>
</feature>
<accession>A0A0D2JEV9</accession>
<proteinExistence type="inferred from homology"/>
<reference evidence="9 10" key="1">
    <citation type="journal article" date="2013" name="BMC Genomics">
        <title>Reconstruction of the lipid metabolism for the microalga Monoraphidium neglectum from its genome sequence reveals characteristics suitable for biofuel production.</title>
        <authorList>
            <person name="Bogen C."/>
            <person name="Al-Dilaimi A."/>
            <person name="Albersmeier A."/>
            <person name="Wichmann J."/>
            <person name="Grundmann M."/>
            <person name="Rupp O."/>
            <person name="Lauersen K.J."/>
            <person name="Blifernez-Klassen O."/>
            <person name="Kalinowski J."/>
            <person name="Goesmann A."/>
            <person name="Mussgnug J.H."/>
            <person name="Kruse O."/>
        </authorList>
    </citation>
    <scope>NUCLEOTIDE SEQUENCE [LARGE SCALE GENOMIC DNA]</scope>
    <source>
        <strain evidence="9 10">SAG 48.87</strain>
    </source>
</reference>
<evidence type="ECO:0000256" key="7">
    <source>
        <dbReference type="SAM" id="Coils"/>
    </source>
</evidence>
<evidence type="ECO:0000256" key="3">
    <source>
        <dbReference type="ARBA" id="ARBA00022517"/>
    </source>
</evidence>
<name>A0A0D2JEV9_9CHLO</name>
<keyword evidence="4 6" id="KW-0698">rRNA processing</keyword>
<keyword evidence="5 6" id="KW-0539">Nucleus</keyword>
<dbReference type="RefSeq" id="XP_013897077.1">
    <property type="nucleotide sequence ID" value="XM_014041623.1"/>
</dbReference>
<dbReference type="EMBL" id="KK102327">
    <property type="protein sequence ID" value="KIY98057.1"/>
    <property type="molecule type" value="Genomic_DNA"/>
</dbReference>
<feature type="coiled-coil region" evidence="7">
    <location>
        <begin position="177"/>
        <end position="260"/>
    </location>
</feature>
<evidence type="ECO:0000313" key="9">
    <source>
        <dbReference type="EMBL" id="KIY98057.1"/>
    </source>
</evidence>
<dbReference type="GO" id="GO:0000462">
    <property type="term" value="P:maturation of SSU-rRNA from tricistronic rRNA transcript (SSU-rRNA, 5.8S rRNA, LSU-rRNA)"/>
    <property type="evidence" value="ECO:0007669"/>
    <property type="project" value="TreeGrafter"/>
</dbReference>
<keyword evidence="6" id="KW-0687">Ribonucleoprotein</keyword>
<comment type="subcellular location">
    <subcellularLocation>
        <location evidence="1 6">Nucleus</location>
        <location evidence="1 6">Nucleolus</location>
    </subcellularLocation>
</comment>
<dbReference type="InterPro" id="IPR009292">
    <property type="entry name" value="RRP36"/>
</dbReference>
<dbReference type="KEGG" id="mng:MNEG_9905"/>
<keyword evidence="3 6" id="KW-0690">Ribosome biogenesis</keyword>
<dbReference type="AlphaFoldDB" id="A0A0D2JEV9"/>
<dbReference type="GeneID" id="25742780"/>
<dbReference type="Pfam" id="PF06102">
    <property type="entry name" value="RRP36"/>
    <property type="match status" value="1"/>
</dbReference>
<organism evidence="9 10">
    <name type="scientific">Monoraphidium neglectum</name>
    <dbReference type="NCBI Taxonomy" id="145388"/>
    <lineage>
        <taxon>Eukaryota</taxon>
        <taxon>Viridiplantae</taxon>
        <taxon>Chlorophyta</taxon>
        <taxon>core chlorophytes</taxon>
        <taxon>Chlorophyceae</taxon>
        <taxon>CS clade</taxon>
        <taxon>Sphaeropleales</taxon>
        <taxon>Selenastraceae</taxon>
        <taxon>Monoraphidium</taxon>
    </lineage>
</organism>
<comment type="function">
    <text evidence="6">Component of the 90S pre-ribosome involved in the maturation of rRNAs. Required for early cleavages of the pre-RNAs in the 40S ribosomal subunit maturation pathway.</text>
</comment>
<sequence>MKKRFDQTDDDSGSEPEQQHNTKAAAAAAGRAHGDGADGASTSGSDSEEPGTSDGGSDDGDDSDAERALEQQLADIPLEVLAKLKQDGLGPVGQAARAAAAAAKSKTFKRDTKNRPQETTSKRPVSRFREVIQVPKQRGLDPRFDPGVVGASGDPQELDRQRKRYAFLYDEVIPQERAALKQRLKKEKRESKRREIQAEVTRLEQRLRDEKTRRKRVELDKTYKAEQKAAVAAGKQPFYLKKSDKRKRELVAKYEELKATGQLDKYMEKRRRKNASKDHRYLPGRRGGDGDE</sequence>
<evidence type="ECO:0000256" key="4">
    <source>
        <dbReference type="ARBA" id="ARBA00022552"/>
    </source>
</evidence>
<evidence type="ECO:0000313" key="10">
    <source>
        <dbReference type="Proteomes" id="UP000054498"/>
    </source>
</evidence>
<evidence type="ECO:0000256" key="2">
    <source>
        <dbReference type="ARBA" id="ARBA00009418"/>
    </source>
</evidence>
<dbReference type="Proteomes" id="UP000054498">
    <property type="component" value="Unassembled WGS sequence"/>
</dbReference>
<evidence type="ECO:0000256" key="1">
    <source>
        <dbReference type="ARBA" id="ARBA00004604"/>
    </source>
</evidence>
<feature type="compositionally biased region" description="Basic and acidic residues" evidence="8">
    <location>
        <begin position="275"/>
        <end position="292"/>
    </location>
</feature>
<comment type="similarity">
    <text evidence="2 6">Belongs to the RRP36 family.</text>
</comment>
<evidence type="ECO:0000256" key="5">
    <source>
        <dbReference type="ARBA" id="ARBA00023242"/>
    </source>
</evidence>
<dbReference type="OrthoDB" id="448446at2759"/>
<feature type="compositionally biased region" description="Acidic residues" evidence="8">
    <location>
        <begin position="46"/>
        <end position="64"/>
    </location>
</feature>
<dbReference type="GO" id="GO:0005730">
    <property type="term" value="C:nucleolus"/>
    <property type="evidence" value="ECO:0007669"/>
    <property type="project" value="UniProtKB-SubCell"/>
</dbReference>
<keyword evidence="7" id="KW-0175">Coiled coil</keyword>